<protein>
    <submittedName>
        <fullName evidence="2">RNA-binding protein</fullName>
    </submittedName>
</protein>
<dbReference type="AlphaFoldDB" id="A0A7E4VHN5"/>
<organism evidence="1 2">
    <name type="scientific">Panagrellus redivivus</name>
    <name type="common">Microworm</name>
    <dbReference type="NCBI Taxonomy" id="6233"/>
    <lineage>
        <taxon>Eukaryota</taxon>
        <taxon>Metazoa</taxon>
        <taxon>Ecdysozoa</taxon>
        <taxon>Nematoda</taxon>
        <taxon>Chromadorea</taxon>
        <taxon>Rhabditida</taxon>
        <taxon>Tylenchina</taxon>
        <taxon>Panagrolaimomorpha</taxon>
        <taxon>Panagrolaimoidea</taxon>
        <taxon>Panagrolaimidae</taxon>
        <taxon>Panagrellus</taxon>
    </lineage>
</organism>
<reference evidence="2" key="2">
    <citation type="submission" date="2020-10" db="UniProtKB">
        <authorList>
            <consortium name="WormBaseParasite"/>
        </authorList>
    </citation>
    <scope>IDENTIFICATION</scope>
</reference>
<evidence type="ECO:0000313" key="2">
    <source>
        <dbReference type="WBParaSite" id="Pan_g21073.t1"/>
    </source>
</evidence>
<accession>A0A7E4VHN5</accession>
<dbReference type="Proteomes" id="UP000492821">
    <property type="component" value="Unassembled WGS sequence"/>
</dbReference>
<evidence type="ECO:0000313" key="1">
    <source>
        <dbReference type="Proteomes" id="UP000492821"/>
    </source>
</evidence>
<name>A0A7E4VHN5_PANRE</name>
<keyword evidence="1" id="KW-1185">Reference proteome</keyword>
<dbReference type="WBParaSite" id="Pan_g21073.t1">
    <property type="protein sequence ID" value="Pan_g21073.t1"/>
    <property type="gene ID" value="Pan_g21073"/>
</dbReference>
<proteinExistence type="predicted"/>
<sequence length="85" mass="9528">MAAATKRHNAVAGRLEKVLPRNEHTSIYINQAVPGIDSDLRPDITVIDEKTRIATIIDIAIPFESSKVAMEEARRRKKEKYAGIK</sequence>
<reference evidence="1" key="1">
    <citation type="journal article" date="2013" name="Genetics">
        <title>The draft genome and transcriptome of Panagrellus redivivus are shaped by the harsh demands of a free-living lifestyle.</title>
        <authorList>
            <person name="Srinivasan J."/>
            <person name="Dillman A.R."/>
            <person name="Macchietto M.G."/>
            <person name="Heikkinen L."/>
            <person name="Lakso M."/>
            <person name="Fracchia K.M."/>
            <person name="Antoshechkin I."/>
            <person name="Mortazavi A."/>
            <person name="Wong G."/>
            <person name="Sternberg P.W."/>
        </authorList>
    </citation>
    <scope>NUCLEOTIDE SEQUENCE [LARGE SCALE GENOMIC DNA]</scope>
    <source>
        <strain evidence="1">MT8872</strain>
    </source>
</reference>